<evidence type="ECO:0008006" key="4">
    <source>
        <dbReference type="Google" id="ProtNLM"/>
    </source>
</evidence>
<evidence type="ECO:0000313" key="3">
    <source>
        <dbReference type="Proteomes" id="UP000256964"/>
    </source>
</evidence>
<dbReference type="Gene3D" id="3.30.200.20">
    <property type="entry name" value="Phosphorylase Kinase, domain 1"/>
    <property type="match status" value="1"/>
</dbReference>
<dbReference type="PANTHER" id="PTHR21310">
    <property type="entry name" value="AMINOGLYCOSIDE PHOSPHOTRANSFERASE-RELATED-RELATED"/>
    <property type="match status" value="1"/>
</dbReference>
<keyword evidence="3" id="KW-1185">Reference proteome</keyword>
<dbReference type="EMBL" id="KZ857379">
    <property type="protein sequence ID" value="RDX57262.1"/>
    <property type="molecule type" value="Genomic_DNA"/>
</dbReference>
<proteinExistence type="predicted"/>
<gene>
    <name evidence="2" type="ORF">OH76DRAFT_1395054</name>
</gene>
<evidence type="ECO:0000313" key="2">
    <source>
        <dbReference type="EMBL" id="RDX57262.1"/>
    </source>
</evidence>
<protein>
    <recommendedName>
        <fullName evidence="4">Aminoglycoside phosphotransferase domain-containing protein</fullName>
    </recommendedName>
</protein>
<dbReference type="Proteomes" id="UP000256964">
    <property type="component" value="Unassembled WGS sequence"/>
</dbReference>
<sequence length="436" mass="47877">MSPPRPIAMLNSATRDSITNALASDVSEVRLIAKDELTTTHQLGLADGRQVLLRIPSFNENASIVEAEVATLRYLADRTSIPVPSVLAFHRGSDGEHPTTCYALLQKPSGTCVESVFPSMTPFEQNSIVAALARWMVELSKLRFEAIGSLRTDGKNDFRIGPVVMKPFYVDGRSKLSLDRGPFASARGYYRACAQRELDSSRMLFVQGAPESYQQGLEESRLTVERITGLLCDLTDRCEGLDDDDPEMAPFSLDIHEIALKNIFVSPENPTNILSVADWQYVNARPLWCCARLPPWLRPSMTATDEGSTRLAAIFKAEVVRVAGINSTFLRSLDLEDTRSTLDDLSTYDAFRDGFLLLPALENILATLPGHEDVAGLTALLDPSTLPGRVARINLLTRGSNAMYLAMTPPRSPLMTSLKEESTDKGMPSDSPVLVP</sequence>
<dbReference type="InterPro" id="IPR051678">
    <property type="entry name" value="AGP_Transferase"/>
</dbReference>
<dbReference type="InterPro" id="IPR011009">
    <property type="entry name" value="Kinase-like_dom_sf"/>
</dbReference>
<dbReference type="STRING" id="139420.A0A371DXI0"/>
<evidence type="ECO:0000256" key="1">
    <source>
        <dbReference type="SAM" id="MobiDB-lite"/>
    </source>
</evidence>
<dbReference type="PANTHER" id="PTHR21310:SF15">
    <property type="entry name" value="AMINOGLYCOSIDE PHOSPHOTRANSFERASE DOMAIN-CONTAINING PROTEIN"/>
    <property type="match status" value="1"/>
</dbReference>
<dbReference type="AlphaFoldDB" id="A0A371DXI0"/>
<organism evidence="2 3">
    <name type="scientific">Lentinus brumalis</name>
    <dbReference type="NCBI Taxonomy" id="2498619"/>
    <lineage>
        <taxon>Eukaryota</taxon>
        <taxon>Fungi</taxon>
        <taxon>Dikarya</taxon>
        <taxon>Basidiomycota</taxon>
        <taxon>Agaricomycotina</taxon>
        <taxon>Agaricomycetes</taxon>
        <taxon>Polyporales</taxon>
        <taxon>Polyporaceae</taxon>
        <taxon>Lentinus</taxon>
    </lineage>
</organism>
<reference evidence="2 3" key="1">
    <citation type="journal article" date="2018" name="Biotechnol. Biofuels">
        <title>Integrative visual omics of the white-rot fungus Polyporus brumalis exposes the biotechnological potential of its oxidative enzymes for delignifying raw plant biomass.</title>
        <authorList>
            <person name="Miyauchi S."/>
            <person name="Rancon A."/>
            <person name="Drula E."/>
            <person name="Hage H."/>
            <person name="Chaduli D."/>
            <person name="Favel A."/>
            <person name="Grisel S."/>
            <person name="Henrissat B."/>
            <person name="Herpoel-Gimbert I."/>
            <person name="Ruiz-Duenas F.J."/>
            <person name="Chevret D."/>
            <person name="Hainaut M."/>
            <person name="Lin J."/>
            <person name="Wang M."/>
            <person name="Pangilinan J."/>
            <person name="Lipzen A."/>
            <person name="Lesage-Meessen L."/>
            <person name="Navarro D."/>
            <person name="Riley R."/>
            <person name="Grigoriev I.V."/>
            <person name="Zhou S."/>
            <person name="Raouche S."/>
            <person name="Rosso M.N."/>
        </authorList>
    </citation>
    <scope>NUCLEOTIDE SEQUENCE [LARGE SCALE GENOMIC DNA]</scope>
    <source>
        <strain evidence="2 3">BRFM 1820</strain>
    </source>
</reference>
<dbReference type="OrthoDB" id="10003767at2759"/>
<accession>A0A371DXI0</accession>
<dbReference type="SUPFAM" id="SSF56112">
    <property type="entry name" value="Protein kinase-like (PK-like)"/>
    <property type="match status" value="1"/>
</dbReference>
<feature type="region of interest" description="Disordered" evidence="1">
    <location>
        <begin position="413"/>
        <end position="436"/>
    </location>
</feature>
<name>A0A371DXI0_9APHY</name>